<feature type="domain" description="DhaK" evidence="6">
    <location>
        <begin position="235"/>
        <end position="558"/>
    </location>
</feature>
<dbReference type="Pfam" id="PF02734">
    <property type="entry name" value="Dak2"/>
    <property type="match status" value="1"/>
</dbReference>
<dbReference type="InterPro" id="IPR004007">
    <property type="entry name" value="DhaL_dom"/>
</dbReference>
<evidence type="ECO:0000256" key="1">
    <source>
        <dbReference type="ARBA" id="ARBA00022679"/>
    </source>
</evidence>
<dbReference type="SUPFAM" id="SSF82549">
    <property type="entry name" value="DAK1/DegV-like"/>
    <property type="match status" value="1"/>
</dbReference>
<keyword evidence="2" id="KW-0547">Nucleotide-binding</keyword>
<evidence type="ECO:0000256" key="2">
    <source>
        <dbReference type="ARBA" id="ARBA00022741"/>
    </source>
</evidence>
<evidence type="ECO:0000259" key="6">
    <source>
        <dbReference type="PROSITE" id="PS51481"/>
    </source>
</evidence>
<dbReference type="InterPro" id="IPR004006">
    <property type="entry name" value="DhaK_dom"/>
</dbReference>
<reference evidence="7 8" key="1">
    <citation type="journal article" date="2022" name="Arch. Microbiol.">
        <title>Paraburkholderia bengalensis sp. nov. isolated from roots of Oryza sativa, IR64.</title>
        <authorList>
            <person name="Nag P."/>
            <person name="Mondal N."/>
            <person name="Sarkar J."/>
            <person name="Das S."/>
        </authorList>
    </citation>
    <scope>NUCLEOTIDE SEQUENCE [LARGE SCALE GENOMIC DNA]</scope>
    <source>
        <strain evidence="7 8">IR64_4_BI</strain>
    </source>
</reference>
<sequence>MESLIQTCITASRSRRVAWDQLDAAVGDGDFGSTLSRGTQALEAHWAELDRSSPEGFLRAVGALLHREMGGSSGPLLAIACERAGAVVGNASMIDVEMAGAMIEAAAAGIAEYGRSKVGDKTLLDALSPTGEAVTLAAKQGCDGVTAYRRAARAAVDGARATREYIAQRGRAVYSAERNVGAPDPGAVAVAEIVALVAQRAGVDTMDLSDLVATASPVSGTPGAVSGSTKKFLNDPARAALDSLSGLSRSAPDVVSWDPDAQIIRRATPLPLGRVGLVSGGGSGHEPLHAGFVGTGMLTAAAPGAVFASPSTDQILAATKYASVGSGVLHIVKNYTGDVLNFRLAAEEARALGIEVASVLVDDDVSVKDSDHTIGRRGTGATVFVHKIAGAVAAAGGSLEEVRAAAADVVARSASFGIALTSSSPPGSGPILALGPDEIEIGVGIHGERGRRSDHLRPSADLVAEATEILVTSMGLKPGSRIGTMVNGFGATPLMELYILFNDLVEEMDRRKISIERNLVGNYVTSLDMAGASFTLVTLDDQMIERWDAPVHTTAMRWGC</sequence>
<proteinExistence type="predicted"/>
<dbReference type="EC" id="2.7.1.121" evidence="7"/>
<dbReference type="EMBL" id="JACFYJ010000015">
    <property type="protein sequence ID" value="MEI5997912.1"/>
    <property type="molecule type" value="Genomic_DNA"/>
</dbReference>
<dbReference type="SMART" id="SM01120">
    <property type="entry name" value="Dak2"/>
    <property type="match status" value="1"/>
</dbReference>
<dbReference type="Pfam" id="PF02733">
    <property type="entry name" value="Dak1"/>
    <property type="match status" value="1"/>
</dbReference>
<evidence type="ECO:0000313" key="7">
    <source>
        <dbReference type="EMBL" id="MEI5997912.1"/>
    </source>
</evidence>
<name>A0ABU8IR74_9BURK</name>
<keyword evidence="3 7" id="KW-0418">Kinase</keyword>
<comment type="caution">
    <text evidence="7">The sequence shown here is derived from an EMBL/GenBank/DDBJ whole genome shotgun (WGS) entry which is preliminary data.</text>
</comment>
<dbReference type="Gene3D" id="1.25.40.340">
    <property type="match status" value="1"/>
</dbReference>
<gene>
    <name evidence="7" type="primary">dhaK</name>
    <name evidence="7" type="ORF">H3V53_12100</name>
</gene>
<keyword evidence="4" id="KW-0067">ATP-binding</keyword>
<keyword evidence="8" id="KW-1185">Reference proteome</keyword>
<dbReference type="Gene3D" id="3.30.1180.20">
    <property type="entry name" value="Dihydroxyacetone kinase, domain 2"/>
    <property type="match status" value="1"/>
</dbReference>
<evidence type="ECO:0000259" key="5">
    <source>
        <dbReference type="PROSITE" id="PS51480"/>
    </source>
</evidence>
<protein>
    <submittedName>
        <fullName evidence="7">Dihydroxyacetone kinase subunit DhaK</fullName>
        <ecNumber evidence="7">2.7.1.121</ecNumber>
    </submittedName>
</protein>
<accession>A0ABU8IR74</accession>
<feature type="domain" description="DhaL" evidence="5">
    <location>
        <begin position="1"/>
        <end position="199"/>
    </location>
</feature>
<dbReference type="InterPro" id="IPR050861">
    <property type="entry name" value="Dihydroxyacetone_Kinase"/>
</dbReference>
<dbReference type="Gene3D" id="3.40.50.10440">
    <property type="entry name" value="Dihydroxyacetone kinase, domain 1"/>
    <property type="match status" value="1"/>
</dbReference>
<dbReference type="InterPro" id="IPR036117">
    <property type="entry name" value="DhaL_dom_sf"/>
</dbReference>
<dbReference type="SUPFAM" id="SSF101473">
    <property type="entry name" value="DhaL-like"/>
    <property type="match status" value="1"/>
</dbReference>
<organism evidence="7 8">
    <name type="scientific">Paraburkholderia bengalensis</name>
    <dbReference type="NCBI Taxonomy" id="2747562"/>
    <lineage>
        <taxon>Bacteria</taxon>
        <taxon>Pseudomonadati</taxon>
        <taxon>Pseudomonadota</taxon>
        <taxon>Betaproteobacteria</taxon>
        <taxon>Burkholderiales</taxon>
        <taxon>Burkholderiaceae</taxon>
        <taxon>Paraburkholderia</taxon>
    </lineage>
</organism>
<dbReference type="Proteomes" id="UP001386437">
    <property type="component" value="Unassembled WGS sequence"/>
</dbReference>
<evidence type="ECO:0000313" key="8">
    <source>
        <dbReference type="Proteomes" id="UP001386437"/>
    </source>
</evidence>
<evidence type="ECO:0000256" key="4">
    <source>
        <dbReference type="ARBA" id="ARBA00022840"/>
    </source>
</evidence>
<dbReference type="PROSITE" id="PS51480">
    <property type="entry name" value="DHAL"/>
    <property type="match status" value="1"/>
</dbReference>
<evidence type="ECO:0000256" key="3">
    <source>
        <dbReference type="ARBA" id="ARBA00022777"/>
    </source>
</evidence>
<dbReference type="GO" id="GO:0047324">
    <property type="term" value="F:phosphoenolpyruvate-glycerone phosphotransferase activity"/>
    <property type="evidence" value="ECO:0007669"/>
    <property type="project" value="UniProtKB-EC"/>
</dbReference>
<dbReference type="PANTHER" id="PTHR28629:SF4">
    <property type="entry name" value="TRIOKINASE_FMN CYCLASE"/>
    <property type="match status" value="1"/>
</dbReference>
<dbReference type="PROSITE" id="PS51481">
    <property type="entry name" value="DHAK"/>
    <property type="match status" value="1"/>
</dbReference>
<dbReference type="PANTHER" id="PTHR28629">
    <property type="entry name" value="TRIOKINASE/FMN CYCLASE"/>
    <property type="match status" value="1"/>
</dbReference>
<keyword evidence="1 7" id="KW-0808">Transferase</keyword>